<proteinExistence type="predicted"/>
<name>A0A811P0C6_9POAL</name>
<comment type="caution">
    <text evidence="3">The sequence shown here is derived from an EMBL/GenBank/DDBJ whole genome shotgun (WGS) entry which is preliminary data.</text>
</comment>
<evidence type="ECO:0000313" key="3">
    <source>
        <dbReference type="EMBL" id="CAD6232788.1"/>
    </source>
</evidence>
<evidence type="ECO:0000313" key="4">
    <source>
        <dbReference type="Proteomes" id="UP000604825"/>
    </source>
</evidence>
<organism evidence="3 4">
    <name type="scientific">Miscanthus lutarioriparius</name>
    <dbReference type="NCBI Taxonomy" id="422564"/>
    <lineage>
        <taxon>Eukaryota</taxon>
        <taxon>Viridiplantae</taxon>
        <taxon>Streptophyta</taxon>
        <taxon>Embryophyta</taxon>
        <taxon>Tracheophyta</taxon>
        <taxon>Spermatophyta</taxon>
        <taxon>Magnoliopsida</taxon>
        <taxon>Liliopsida</taxon>
        <taxon>Poales</taxon>
        <taxon>Poaceae</taxon>
        <taxon>PACMAD clade</taxon>
        <taxon>Panicoideae</taxon>
        <taxon>Andropogonodae</taxon>
        <taxon>Andropogoneae</taxon>
        <taxon>Saccharinae</taxon>
        <taxon>Miscanthus</taxon>
    </lineage>
</organism>
<evidence type="ECO:0000259" key="2">
    <source>
        <dbReference type="PROSITE" id="PS51806"/>
    </source>
</evidence>
<dbReference type="AlphaFoldDB" id="A0A811P0C6"/>
<dbReference type="PROSITE" id="PS51806">
    <property type="entry name" value="DOG1"/>
    <property type="match status" value="1"/>
</dbReference>
<dbReference type="PANTHER" id="PTHR46354:SF4">
    <property type="entry name" value="PROTEIN DOG1-LIKE 3"/>
    <property type="match status" value="1"/>
</dbReference>
<sequence length="314" mass="33848">MADMDHLYNGPHPPPTQATTPTASSRAAQHHHITSIAMPATFPPPAPTSHGGCNGTGTLPPPMSSNESFSNFFESWIAEQSRDLEELRTAASAEPAAPEADLRRLVDQVLGHYAQYYNTKAAAAADDVNMMFTASWTSTTEHLYLWCGGWRPTAALQLLYTKSGMQLQQQLPVFLDGGGLKDDLSDLRAAELQAADQLQHRTITREREIEEVAASAQEALTSKTMVELAGGGGLEAGVMDREMQTKAEGMRRVLEMADGLRLETMREVVALLRPAQAVHFLLAAAELHLAVHDFGRRKDGHAGNAAAAAAAPSK</sequence>
<feature type="compositionally biased region" description="Low complexity" evidence="1">
    <location>
        <begin position="17"/>
        <end position="27"/>
    </location>
</feature>
<dbReference type="Proteomes" id="UP000604825">
    <property type="component" value="Unassembled WGS sequence"/>
</dbReference>
<dbReference type="InterPro" id="IPR051886">
    <property type="entry name" value="Seed_Dev/Stress_Resp_Reg"/>
</dbReference>
<reference evidence="3" key="1">
    <citation type="submission" date="2020-10" db="EMBL/GenBank/DDBJ databases">
        <authorList>
            <person name="Han B."/>
            <person name="Lu T."/>
            <person name="Zhao Q."/>
            <person name="Huang X."/>
            <person name="Zhao Y."/>
        </authorList>
    </citation>
    <scope>NUCLEOTIDE SEQUENCE</scope>
</reference>
<protein>
    <recommendedName>
        <fullName evidence="2">DOG1 domain-containing protein</fullName>
    </recommendedName>
</protein>
<dbReference type="OrthoDB" id="542841at2759"/>
<accession>A0A811P0C6</accession>
<dbReference type="GO" id="GO:0043565">
    <property type="term" value="F:sequence-specific DNA binding"/>
    <property type="evidence" value="ECO:0007669"/>
    <property type="project" value="InterPro"/>
</dbReference>
<evidence type="ECO:0000256" key="1">
    <source>
        <dbReference type="SAM" id="MobiDB-lite"/>
    </source>
</evidence>
<feature type="region of interest" description="Disordered" evidence="1">
    <location>
        <begin position="1"/>
        <end position="64"/>
    </location>
</feature>
<dbReference type="Pfam" id="PF14144">
    <property type="entry name" value="DOG1"/>
    <property type="match status" value="1"/>
</dbReference>
<gene>
    <name evidence="3" type="ORF">NCGR_LOCUS22384</name>
</gene>
<feature type="domain" description="DOG1" evidence="2">
    <location>
        <begin position="66"/>
        <end position="301"/>
    </location>
</feature>
<dbReference type="InterPro" id="IPR025422">
    <property type="entry name" value="TGA_domain"/>
</dbReference>
<dbReference type="PANTHER" id="PTHR46354">
    <property type="entry name" value="DOG1 DOMAIN-CONTAINING PROTEIN"/>
    <property type="match status" value="1"/>
</dbReference>
<keyword evidence="4" id="KW-1185">Reference proteome</keyword>
<dbReference type="GO" id="GO:0006351">
    <property type="term" value="P:DNA-templated transcription"/>
    <property type="evidence" value="ECO:0007669"/>
    <property type="project" value="InterPro"/>
</dbReference>
<dbReference type="EMBL" id="CAJGYO010000005">
    <property type="protein sequence ID" value="CAD6232788.1"/>
    <property type="molecule type" value="Genomic_DNA"/>
</dbReference>